<evidence type="ECO:0000256" key="1">
    <source>
        <dbReference type="SAM" id="MobiDB-lite"/>
    </source>
</evidence>
<gene>
    <name evidence="2" type="ORF">LCGC14_0744300</name>
</gene>
<feature type="compositionally biased region" description="Acidic residues" evidence="1">
    <location>
        <begin position="241"/>
        <end position="250"/>
    </location>
</feature>
<accession>A0A0F9Q5T2</accession>
<evidence type="ECO:0000313" key="2">
    <source>
        <dbReference type="EMBL" id="KKN39325.1"/>
    </source>
</evidence>
<feature type="region of interest" description="Disordered" evidence="1">
    <location>
        <begin position="226"/>
        <end position="250"/>
    </location>
</feature>
<feature type="non-terminal residue" evidence="2">
    <location>
        <position position="1"/>
    </location>
</feature>
<comment type="caution">
    <text evidence="2">The sequence shown here is derived from an EMBL/GenBank/DDBJ whole genome shotgun (WGS) entry which is preliminary data.</text>
</comment>
<name>A0A0F9Q5T2_9ZZZZ</name>
<reference evidence="2" key="1">
    <citation type="journal article" date="2015" name="Nature">
        <title>Complex archaea that bridge the gap between prokaryotes and eukaryotes.</title>
        <authorList>
            <person name="Spang A."/>
            <person name="Saw J.H."/>
            <person name="Jorgensen S.L."/>
            <person name="Zaremba-Niedzwiedzka K."/>
            <person name="Martijn J."/>
            <person name="Lind A.E."/>
            <person name="van Eijk R."/>
            <person name="Schleper C."/>
            <person name="Guy L."/>
            <person name="Ettema T.J."/>
        </authorList>
    </citation>
    <scope>NUCLEOTIDE SEQUENCE</scope>
</reference>
<dbReference type="AlphaFoldDB" id="A0A0F9Q5T2"/>
<proteinExistence type="predicted"/>
<organism evidence="2">
    <name type="scientific">marine sediment metagenome</name>
    <dbReference type="NCBI Taxonomy" id="412755"/>
    <lineage>
        <taxon>unclassified sequences</taxon>
        <taxon>metagenomes</taxon>
        <taxon>ecological metagenomes</taxon>
    </lineage>
</organism>
<dbReference type="EMBL" id="LAZR01001770">
    <property type="protein sequence ID" value="KKN39325.1"/>
    <property type="molecule type" value="Genomic_DNA"/>
</dbReference>
<protein>
    <submittedName>
        <fullName evidence="2">Uncharacterized protein</fullName>
    </submittedName>
</protein>
<sequence>ETYQDFLRLIDEYLPGQRQDILQAGSPQDMVEAFARRFSEPYFPLADHLGLGDVESLGDLMRFIPIEVHGYDYDDYHGLCDEGPALLLSSLLVDFEGELSIGEEGVRVTILEAAVQHVSQELLGHIPGQGYSLEYLEQVLPGSKYEGLLDRARHLCHTANNVFMDVTGEEFWSNPPEWSREQVDYLTQEWRQANEMQDRMVTFFKWLEEDLQRNFARLLRFLGAIESPPPPPPEQMRLPLEGDDAEEEDD</sequence>